<evidence type="ECO:0000256" key="3">
    <source>
        <dbReference type="ARBA" id="ARBA00022676"/>
    </source>
</evidence>
<dbReference type="InterPro" id="IPR029044">
    <property type="entry name" value="Nucleotide-diphossugar_trans"/>
</dbReference>
<sequence length="247" mass="27473">MVHTMHRYSVLLPTWNERESLPLVVYLVHKACTESGLDFEIVIIEDNSDDGSLQVAQKLQSVYGNDRVVIVARKGKLGLQSAYMDGLLKASGDFIFVLDANLTQQPQLIDRFVREQARTNSHIVLGTRFGADHAGVCGWSWTQRLHCCVENMLVGVLFGLDMTDATSNFRLYTRHALATILHGLEGKQIPSHVNVAILVQARAAHFMVAEVPITAMQRLYGSDDRRATVRGLAKLIAQVATLFWTIG</sequence>
<protein>
    <recommendedName>
        <fullName evidence="2">dolichyl-phosphate beta-D-mannosyltransferase</fullName>
        <ecNumber evidence="2">2.4.1.83</ecNumber>
    </recommendedName>
</protein>
<comment type="similarity">
    <text evidence="1">Belongs to the glycosyltransferase 2 family.</text>
</comment>
<accession>A0A1V9Y5G5</accession>
<dbReference type="Gene3D" id="3.90.550.10">
    <property type="entry name" value="Spore Coat Polysaccharide Biosynthesis Protein SpsA, Chain A"/>
    <property type="match status" value="1"/>
</dbReference>
<dbReference type="GO" id="GO:0004582">
    <property type="term" value="F:dolichyl-phosphate beta-D-mannosyltransferase activity"/>
    <property type="evidence" value="ECO:0007669"/>
    <property type="project" value="UniProtKB-EC"/>
</dbReference>
<evidence type="ECO:0000256" key="4">
    <source>
        <dbReference type="ARBA" id="ARBA00022679"/>
    </source>
</evidence>
<reference evidence="6 7" key="1">
    <citation type="journal article" date="2014" name="Genome Biol. Evol.">
        <title>The secreted proteins of Achlya hypogyna and Thraustotheca clavata identify the ancestral oomycete secretome and reveal gene acquisitions by horizontal gene transfer.</title>
        <authorList>
            <person name="Misner I."/>
            <person name="Blouin N."/>
            <person name="Leonard G."/>
            <person name="Richards T.A."/>
            <person name="Lane C.E."/>
        </authorList>
    </citation>
    <scope>NUCLEOTIDE SEQUENCE [LARGE SCALE GENOMIC DNA]</scope>
    <source>
        <strain evidence="6 7">ATCC 48635</strain>
    </source>
</reference>
<dbReference type="GO" id="GO:0005789">
    <property type="term" value="C:endoplasmic reticulum membrane"/>
    <property type="evidence" value="ECO:0007669"/>
    <property type="project" value="TreeGrafter"/>
</dbReference>
<proteinExistence type="inferred from homology"/>
<dbReference type="OrthoDB" id="2603at2759"/>
<dbReference type="InterPro" id="IPR039528">
    <property type="entry name" value="DPM1-like"/>
</dbReference>
<dbReference type="GO" id="GO:0035269">
    <property type="term" value="P:protein O-linked glycosylation via mannose"/>
    <property type="evidence" value="ECO:0007669"/>
    <property type="project" value="TreeGrafter"/>
</dbReference>
<dbReference type="STRING" id="1202772.A0A1V9Y5G5"/>
<dbReference type="EMBL" id="JNBR01002853">
    <property type="protein sequence ID" value="OQR80946.1"/>
    <property type="molecule type" value="Genomic_DNA"/>
</dbReference>
<dbReference type="GO" id="GO:0006506">
    <property type="term" value="P:GPI anchor biosynthetic process"/>
    <property type="evidence" value="ECO:0007669"/>
    <property type="project" value="TreeGrafter"/>
</dbReference>
<dbReference type="EC" id="2.4.1.83" evidence="2"/>
<comment type="caution">
    <text evidence="6">The sequence shown here is derived from an EMBL/GenBank/DDBJ whole genome shotgun (WGS) entry which is preliminary data.</text>
</comment>
<keyword evidence="3 6" id="KW-0328">Glycosyltransferase</keyword>
<feature type="domain" description="Glycosyltransferase 2-like" evidence="5">
    <location>
        <begin position="9"/>
        <end position="133"/>
    </location>
</feature>
<evidence type="ECO:0000313" key="6">
    <source>
        <dbReference type="EMBL" id="OQR80946.1"/>
    </source>
</evidence>
<dbReference type="Pfam" id="PF00535">
    <property type="entry name" value="Glycos_transf_2"/>
    <property type="match status" value="1"/>
</dbReference>
<evidence type="ECO:0000259" key="5">
    <source>
        <dbReference type="Pfam" id="PF00535"/>
    </source>
</evidence>
<dbReference type="PANTHER" id="PTHR43398:SF1">
    <property type="entry name" value="DOLICHOL-PHOSPHATE MANNOSYLTRANSFERASE SUBUNIT 1"/>
    <property type="match status" value="1"/>
</dbReference>
<dbReference type="GO" id="GO:0006488">
    <property type="term" value="P:dolichol-linked oligosaccharide biosynthetic process"/>
    <property type="evidence" value="ECO:0007669"/>
    <property type="project" value="TreeGrafter"/>
</dbReference>
<dbReference type="SUPFAM" id="SSF53448">
    <property type="entry name" value="Nucleotide-diphospho-sugar transferases"/>
    <property type="match status" value="1"/>
</dbReference>
<name>A0A1V9Y5G5_ACHHY</name>
<dbReference type="AlphaFoldDB" id="A0A1V9Y5G5"/>
<keyword evidence="7" id="KW-1185">Reference proteome</keyword>
<dbReference type="InterPro" id="IPR001173">
    <property type="entry name" value="Glyco_trans_2-like"/>
</dbReference>
<dbReference type="Proteomes" id="UP000243579">
    <property type="component" value="Unassembled WGS sequence"/>
</dbReference>
<evidence type="ECO:0000256" key="2">
    <source>
        <dbReference type="ARBA" id="ARBA00012704"/>
    </source>
</evidence>
<evidence type="ECO:0000256" key="1">
    <source>
        <dbReference type="ARBA" id="ARBA00006739"/>
    </source>
</evidence>
<evidence type="ECO:0000313" key="7">
    <source>
        <dbReference type="Proteomes" id="UP000243579"/>
    </source>
</evidence>
<keyword evidence="4 6" id="KW-0808">Transferase</keyword>
<dbReference type="PANTHER" id="PTHR43398">
    <property type="entry name" value="DOLICHOL-PHOSPHATE MANNOSYLTRANSFERASE SUBUNIT 1"/>
    <property type="match status" value="1"/>
</dbReference>
<organism evidence="6 7">
    <name type="scientific">Achlya hypogyna</name>
    <name type="common">Oomycete</name>
    <name type="synonym">Protoachlya hypogyna</name>
    <dbReference type="NCBI Taxonomy" id="1202772"/>
    <lineage>
        <taxon>Eukaryota</taxon>
        <taxon>Sar</taxon>
        <taxon>Stramenopiles</taxon>
        <taxon>Oomycota</taxon>
        <taxon>Saprolegniomycetes</taxon>
        <taxon>Saprolegniales</taxon>
        <taxon>Achlyaceae</taxon>
        <taxon>Achlya</taxon>
    </lineage>
</organism>
<gene>
    <name evidence="6" type="ORF">ACHHYP_16969</name>
</gene>